<dbReference type="OrthoDB" id="5454254at2"/>
<gene>
    <name evidence="1" type="ORF">SAMN05421512_10832</name>
</gene>
<dbReference type="InterPro" id="IPR026002">
    <property type="entry name" value="ATC_hydrolase-like"/>
</dbReference>
<dbReference type="AlphaFoldDB" id="A0A285T131"/>
<keyword evidence="1" id="KW-0378">Hydrolase</keyword>
<accession>A0A285T131</accession>
<dbReference type="Proteomes" id="UP000219331">
    <property type="component" value="Unassembled WGS sequence"/>
</dbReference>
<dbReference type="RefSeq" id="WP_097175468.1">
    <property type="nucleotide sequence ID" value="NZ_JAJGNR010000002.1"/>
</dbReference>
<dbReference type="EMBL" id="OBML01000008">
    <property type="protein sequence ID" value="SOC14939.1"/>
    <property type="molecule type" value="Genomic_DNA"/>
</dbReference>
<name>A0A285T131_9HYPH</name>
<dbReference type="STRING" id="538381.GCA_001696535_02876"/>
<evidence type="ECO:0000313" key="2">
    <source>
        <dbReference type="Proteomes" id="UP000219331"/>
    </source>
</evidence>
<reference evidence="1 2" key="1">
    <citation type="submission" date="2017-08" db="EMBL/GenBank/DDBJ databases">
        <authorList>
            <person name="de Groot N.N."/>
        </authorList>
    </citation>
    <scope>NUCLEOTIDE SEQUENCE [LARGE SCALE GENOMIC DNA]</scope>
    <source>
        <strain evidence="1 2">USBA 352</strain>
    </source>
</reference>
<organism evidence="1 2">
    <name type="scientific">Stappia indica</name>
    <dbReference type="NCBI Taxonomy" id="538381"/>
    <lineage>
        <taxon>Bacteria</taxon>
        <taxon>Pseudomonadati</taxon>
        <taxon>Pseudomonadota</taxon>
        <taxon>Alphaproteobacteria</taxon>
        <taxon>Hyphomicrobiales</taxon>
        <taxon>Stappiaceae</taxon>
        <taxon>Stappia</taxon>
    </lineage>
</organism>
<dbReference type="Pfam" id="PF14196">
    <property type="entry name" value="ATC_hydrolase"/>
    <property type="match status" value="1"/>
</dbReference>
<keyword evidence="2" id="KW-1185">Reference proteome</keyword>
<proteinExistence type="predicted"/>
<protein>
    <submittedName>
        <fullName evidence="1">L-2-amino-thiazoline-4-carboxylic acid hydrolase</fullName>
    </submittedName>
</protein>
<evidence type="ECO:0000313" key="1">
    <source>
        <dbReference type="EMBL" id="SOC14939.1"/>
    </source>
</evidence>
<dbReference type="GO" id="GO:0016787">
    <property type="term" value="F:hydrolase activity"/>
    <property type="evidence" value="ECO:0007669"/>
    <property type="project" value="UniProtKB-KW"/>
</dbReference>
<sequence length="169" mass="18560">MTQETTNEPVVTLEMLKAAFAMRAKAYAHMFDVLREAYGADRAVELIAESTRRLGQDMGKKFAHLGPDNLPGLKDAFIGGIPCSAQMFAPEIKKCDDERLEIQFHRCPLKDTWTEQGRNEEDLELLCKAAGAIDGGLFTEAGFTFKGETWTKGKTGCCLLRVEPGANAG</sequence>